<organism evidence="2 3">
    <name type="scientific">Nitrospira defluvii</name>
    <dbReference type="NCBI Taxonomy" id="330214"/>
    <lineage>
        <taxon>Bacteria</taxon>
        <taxon>Pseudomonadati</taxon>
        <taxon>Nitrospirota</taxon>
        <taxon>Nitrospiria</taxon>
        <taxon>Nitrospirales</taxon>
        <taxon>Nitrospiraceae</taxon>
        <taxon>Nitrospira</taxon>
    </lineage>
</organism>
<gene>
    <name evidence="2" type="ORF">NSPZN2_10848</name>
</gene>
<accession>A0ABM8QLI5</accession>
<feature type="domain" description="DUF5678" evidence="1">
    <location>
        <begin position="175"/>
        <end position="205"/>
    </location>
</feature>
<keyword evidence="3" id="KW-1185">Reference proteome</keyword>
<dbReference type="Proteomes" id="UP000675880">
    <property type="component" value="Unassembled WGS sequence"/>
</dbReference>
<dbReference type="RefSeq" id="WP_425518093.1">
    <property type="nucleotide sequence ID" value="NZ_CAJNBJ010000001.1"/>
</dbReference>
<sequence>MILSPPEIRKQRPLQGPLYSAVTFPSSLAAGEHQGVAGTSPWDSHALLAHHSENFMASSSSLSQAISVPLRFRIANGLVHNPSGGFEHEKRPRRYVASSGLGDELAFYTQAIRQALEAEQLSYARSLLAAIPLNLASTEQVEGLRKVLAPPTVTRTQVHDVDRTQEFMWLKTESHKYRGQWVAIEGDRLVANSHNLRELREILSNLKPTPSVLIHRVV</sequence>
<comment type="caution">
    <text evidence="2">The sequence shown here is derived from an EMBL/GenBank/DDBJ whole genome shotgun (WGS) entry which is preliminary data.</text>
</comment>
<dbReference type="EMBL" id="CAJNBJ010000001">
    <property type="protein sequence ID" value="CAE6703385.1"/>
    <property type="molecule type" value="Genomic_DNA"/>
</dbReference>
<evidence type="ECO:0000313" key="2">
    <source>
        <dbReference type="EMBL" id="CAE6703385.1"/>
    </source>
</evidence>
<name>A0ABM8QLI5_9BACT</name>
<proteinExistence type="predicted"/>
<protein>
    <recommendedName>
        <fullName evidence="1">DUF5678 domain-containing protein</fullName>
    </recommendedName>
</protein>
<evidence type="ECO:0000259" key="1">
    <source>
        <dbReference type="Pfam" id="PF18929"/>
    </source>
</evidence>
<evidence type="ECO:0000313" key="3">
    <source>
        <dbReference type="Proteomes" id="UP000675880"/>
    </source>
</evidence>
<dbReference type="Pfam" id="PF18929">
    <property type="entry name" value="DUF5678"/>
    <property type="match status" value="1"/>
</dbReference>
<dbReference type="InterPro" id="IPR043734">
    <property type="entry name" value="DUF5678"/>
</dbReference>
<reference evidence="2 3" key="1">
    <citation type="submission" date="2021-02" db="EMBL/GenBank/DDBJ databases">
        <authorList>
            <person name="Han P."/>
        </authorList>
    </citation>
    <scope>NUCLEOTIDE SEQUENCE [LARGE SCALE GENOMIC DNA]</scope>
    <source>
        <strain evidence="2">Candidatus Nitrospira sp. ZN2</strain>
    </source>
</reference>